<dbReference type="Proteomes" id="UP000472260">
    <property type="component" value="Unassembled WGS sequence"/>
</dbReference>
<reference evidence="2" key="2">
    <citation type="submission" date="2025-09" db="UniProtKB">
        <authorList>
            <consortium name="Ensembl"/>
        </authorList>
    </citation>
    <scope>IDENTIFICATION</scope>
</reference>
<reference evidence="2" key="1">
    <citation type="submission" date="2025-08" db="UniProtKB">
        <authorList>
            <consortium name="Ensembl"/>
        </authorList>
    </citation>
    <scope>IDENTIFICATION</scope>
</reference>
<dbReference type="Gene3D" id="1.20.900.10">
    <property type="entry name" value="Dbl homology (DH) domain"/>
    <property type="match status" value="1"/>
</dbReference>
<dbReference type="PANTHER" id="PTHR45845:SF1">
    <property type="entry name" value="PLECKSTRIN HOMOLOGY AND RHOGEF DOMAIN CONTAINING G4B"/>
    <property type="match status" value="1"/>
</dbReference>
<dbReference type="PANTHER" id="PTHR45845">
    <property type="entry name" value="RHO GUANINE NUCLEOTIDE EXCHANGE FACTOR-RELATED"/>
    <property type="match status" value="1"/>
</dbReference>
<keyword evidence="3" id="KW-1185">Reference proteome</keyword>
<evidence type="ECO:0000313" key="2">
    <source>
        <dbReference type="Ensembl" id="ENSSANP00000020961.1"/>
    </source>
</evidence>
<sequence length="208" mass="24238">MTELPYSRCVAAVLRFSKIQHIMDEMISTEREYVRSLSYIIQHYFPEMERLDLPQDLRGKRSIIFGNLEKLCDFHSQYFLTDLESCAHSPLSISICFLKHEQFGMYALYSKNKPRSDALLTSHGNSFFKNKQLELGDKMDLASYLLKPIQRMSKYALLLKDLIKECGQSQEQELADLRTAQEMVRFQLRHGNDLLAMDAIRGCDVRLI</sequence>
<organism evidence="2 3">
    <name type="scientific">Sinocyclocheilus anshuiensis</name>
    <dbReference type="NCBI Taxonomy" id="1608454"/>
    <lineage>
        <taxon>Eukaryota</taxon>
        <taxon>Metazoa</taxon>
        <taxon>Chordata</taxon>
        <taxon>Craniata</taxon>
        <taxon>Vertebrata</taxon>
        <taxon>Euteleostomi</taxon>
        <taxon>Actinopterygii</taxon>
        <taxon>Neopterygii</taxon>
        <taxon>Teleostei</taxon>
        <taxon>Ostariophysi</taxon>
        <taxon>Cypriniformes</taxon>
        <taxon>Cyprinidae</taxon>
        <taxon>Cyprininae</taxon>
        <taxon>Sinocyclocheilus</taxon>
    </lineage>
</organism>
<name>A0A671LL45_9TELE</name>
<dbReference type="PROSITE" id="PS50010">
    <property type="entry name" value="DH_2"/>
    <property type="match status" value="1"/>
</dbReference>
<dbReference type="GO" id="GO:0005085">
    <property type="term" value="F:guanyl-nucleotide exchange factor activity"/>
    <property type="evidence" value="ECO:0007669"/>
    <property type="project" value="InterPro"/>
</dbReference>
<feature type="domain" description="DH" evidence="1">
    <location>
        <begin position="18"/>
        <end position="194"/>
    </location>
</feature>
<dbReference type="InterPro" id="IPR052231">
    <property type="entry name" value="Rho_GEF_signaling-related"/>
</dbReference>
<dbReference type="Pfam" id="PF00621">
    <property type="entry name" value="RhoGEF"/>
    <property type="match status" value="1"/>
</dbReference>
<dbReference type="InterPro" id="IPR000219">
    <property type="entry name" value="DH_dom"/>
</dbReference>
<dbReference type="SUPFAM" id="SSF48065">
    <property type="entry name" value="DBL homology domain (DH-domain)"/>
    <property type="match status" value="1"/>
</dbReference>
<evidence type="ECO:0000259" key="1">
    <source>
        <dbReference type="PROSITE" id="PS50010"/>
    </source>
</evidence>
<proteinExistence type="predicted"/>
<dbReference type="SMART" id="SM00325">
    <property type="entry name" value="RhoGEF"/>
    <property type="match status" value="1"/>
</dbReference>
<dbReference type="InterPro" id="IPR035899">
    <property type="entry name" value="DBL_dom_sf"/>
</dbReference>
<evidence type="ECO:0000313" key="3">
    <source>
        <dbReference type="Proteomes" id="UP000472260"/>
    </source>
</evidence>
<dbReference type="Ensembl" id="ENSSANT00000022334.1">
    <property type="protein sequence ID" value="ENSSANP00000020961.1"/>
    <property type="gene ID" value="ENSSANG00000010899.1"/>
</dbReference>
<protein>
    <recommendedName>
        <fullName evidence="1">DH domain-containing protein</fullName>
    </recommendedName>
</protein>
<dbReference type="CDD" id="cd00160">
    <property type="entry name" value="RhoGEF"/>
    <property type="match status" value="1"/>
</dbReference>
<dbReference type="AlphaFoldDB" id="A0A671LL45"/>
<accession>A0A671LL45</accession>